<name>A0A8S4SBD2_9NEOP</name>
<feature type="region of interest" description="Disordered" evidence="1">
    <location>
        <begin position="84"/>
        <end position="141"/>
    </location>
</feature>
<feature type="compositionally biased region" description="Basic and acidic residues" evidence="1">
    <location>
        <begin position="103"/>
        <end position="113"/>
    </location>
</feature>
<dbReference type="Proteomes" id="UP000838756">
    <property type="component" value="Unassembled WGS sequence"/>
</dbReference>
<accession>A0A8S4SBD2</accession>
<reference evidence="2" key="1">
    <citation type="submission" date="2022-03" db="EMBL/GenBank/DDBJ databases">
        <authorList>
            <person name="Lindestad O."/>
        </authorList>
    </citation>
    <scope>NUCLEOTIDE SEQUENCE</scope>
</reference>
<keyword evidence="3" id="KW-1185">Reference proteome</keyword>
<dbReference type="AlphaFoldDB" id="A0A8S4SBD2"/>
<dbReference type="EMBL" id="CAKXAJ010026185">
    <property type="protein sequence ID" value="CAH2261150.1"/>
    <property type="molecule type" value="Genomic_DNA"/>
</dbReference>
<protein>
    <submittedName>
        <fullName evidence="2">Jg17186 protein</fullName>
    </submittedName>
</protein>
<evidence type="ECO:0000313" key="2">
    <source>
        <dbReference type="EMBL" id="CAH2261150.1"/>
    </source>
</evidence>
<evidence type="ECO:0000313" key="3">
    <source>
        <dbReference type="Proteomes" id="UP000838756"/>
    </source>
</evidence>
<gene>
    <name evidence="2" type="primary">jg17186</name>
    <name evidence="2" type="ORF">PAEG_LOCUS23856</name>
</gene>
<proteinExistence type="predicted"/>
<organism evidence="2 3">
    <name type="scientific">Pararge aegeria aegeria</name>
    <dbReference type="NCBI Taxonomy" id="348720"/>
    <lineage>
        <taxon>Eukaryota</taxon>
        <taxon>Metazoa</taxon>
        <taxon>Ecdysozoa</taxon>
        <taxon>Arthropoda</taxon>
        <taxon>Hexapoda</taxon>
        <taxon>Insecta</taxon>
        <taxon>Pterygota</taxon>
        <taxon>Neoptera</taxon>
        <taxon>Endopterygota</taxon>
        <taxon>Lepidoptera</taxon>
        <taxon>Glossata</taxon>
        <taxon>Ditrysia</taxon>
        <taxon>Papilionoidea</taxon>
        <taxon>Nymphalidae</taxon>
        <taxon>Satyrinae</taxon>
        <taxon>Satyrini</taxon>
        <taxon>Parargina</taxon>
        <taxon>Pararge</taxon>
    </lineage>
</organism>
<comment type="caution">
    <text evidence="2">The sequence shown here is derived from an EMBL/GenBank/DDBJ whole genome shotgun (WGS) entry which is preliminary data.</text>
</comment>
<evidence type="ECO:0000256" key="1">
    <source>
        <dbReference type="SAM" id="MobiDB-lite"/>
    </source>
</evidence>
<sequence length="141" mass="15832">MSNTINIILLQCKWYLDGLSERAVVVDGVAVGLDGDLLLYARLHHAVALRLVLQPYDDATVPRVVEPDMQPLASRLVTTQDKKTWHACTRRPKKPCNDSTIPSDRHLDGDRTKRPGARVQGTRPQKNGIRARTRNYASMYG</sequence>